<sequence length="275" mass="30974">MRMAYTLTDSGNSGKARCEIGWNWRPAPLADYDLWCVLSGSGKMVLGGRTYPLRPGACFVLHPGDQPAAEQDAEDRLTVVYIHFGLIPLPGCAAEPKGDLLPERVVYVEERGELERLLHQALGIRFRQDAWTEQEFDGVLKQILIRLYRCREEPEPASALSRKQRQAVARVLHRLHEEAGRRLPHEELAELVGLTPAYLNRLFKKATGSPLKENVTRIRLQRAKHLLSETTMNVSQVADALGYASVFLFSKQFKKHYGVPPSAYLLETDPPKPHG</sequence>
<evidence type="ECO:0000256" key="5">
    <source>
        <dbReference type="ARBA" id="ARBA00023163"/>
    </source>
</evidence>
<dbReference type="PROSITE" id="PS01124">
    <property type="entry name" value="HTH_ARAC_FAMILY_2"/>
    <property type="match status" value="1"/>
</dbReference>
<dbReference type="EMBL" id="JAQAGZ010000037">
    <property type="protein sequence ID" value="MCZ8517402.1"/>
    <property type="molecule type" value="Genomic_DNA"/>
</dbReference>
<dbReference type="InterPro" id="IPR009057">
    <property type="entry name" value="Homeodomain-like_sf"/>
</dbReference>
<dbReference type="InterPro" id="IPR018062">
    <property type="entry name" value="HTH_AraC-typ_CS"/>
</dbReference>
<evidence type="ECO:0000256" key="3">
    <source>
        <dbReference type="ARBA" id="ARBA00023125"/>
    </source>
</evidence>
<dbReference type="InterPro" id="IPR018060">
    <property type="entry name" value="HTH_AraC"/>
</dbReference>
<dbReference type="PRINTS" id="PR00032">
    <property type="entry name" value="HTHARAC"/>
</dbReference>
<dbReference type="InterPro" id="IPR037923">
    <property type="entry name" value="HTH-like"/>
</dbReference>
<feature type="domain" description="HTH araC/xylS-type" evidence="6">
    <location>
        <begin position="169"/>
        <end position="267"/>
    </location>
</feature>
<organism evidence="7 8">
    <name type="scientific">Paenibacillus gyeongsangnamensis</name>
    <dbReference type="NCBI Taxonomy" id="3388067"/>
    <lineage>
        <taxon>Bacteria</taxon>
        <taxon>Bacillati</taxon>
        <taxon>Bacillota</taxon>
        <taxon>Bacilli</taxon>
        <taxon>Bacillales</taxon>
        <taxon>Paenibacillaceae</taxon>
        <taxon>Paenibacillus</taxon>
    </lineage>
</organism>
<dbReference type="InterPro" id="IPR050204">
    <property type="entry name" value="AraC_XylS_family_regulators"/>
</dbReference>
<dbReference type="Proteomes" id="UP001527882">
    <property type="component" value="Unassembled WGS sequence"/>
</dbReference>
<keyword evidence="3" id="KW-0238">DNA-binding</keyword>
<dbReference type="Gene3D" id="1.10.10.60">
    <property type="entry name" value="Homeodomain-like"/>
    <property type="match status" value="2"/>
</dbReference>
<gene>
    <name evidence="7" type="ORF">O9H85_34660</name>
</gene>
<dbReference type="SUPFAM" id="SSF51215">
    <property type="entry name" value="Regulatory protein AraC"/>
    <property type="match status" value="1"/>
</dbReference>
<evidence type="ECO:0000259" key="6">
    <source>
        <dbReference type="PROSITE" id="PS01124"/>
    </source>
</evidence>
<evidence type="ECO:0000256" key="4">
    <source>
        <dbReference type="ARBA" id="ARBA00023159"/>
    </source>
</evidence>
<evidence type="ECO:0000313" key="7">
    <source>
        <dbReference type="EMBL" id="MCZ8517402.1"/>
    </source>
</evidence>
<dbReference type="SUPFAM" id="SSF46689">
    <property type="entry name" value="Homeodomain-like"/>
    <property type="match status" value="2"/>
</dbReference>
<protein>
    <submittedName>
        <fullName evidence="7">AraC family transcriptional regulator</fullName>
    </submittedName>
</protein>
<dbReference type="RefSeq" id="WP_269885930.1">
    <property type="nucleotide sequence ID" value="NZ_JAQAGZ010000037.1"/>
</dbReference>
<proteinExistence type="predicted"/>
<keyword evidence="8" id="KW-1185">Reference proteome</keyword>
<keyword evidence="4" id="KW-0010">Activator</keyword>
<dbReference type="Pfam" id="PF02311">
    <property type="entry name" value="AraC_binding"/>
    <property type="match status" value="1"/>
</dbReference>
<dbReference type="PANTHER" id="PTHR46796:SF13">
    <property type="entry name" value="HTH-TYPE TRANSCRIPTIONAL ACTIVATOR RHAS"/>
    <property type="match status" value="1"/>
</dbReference>
<evidence type="ECO:0000313" key="8">
    <source>
        <dbReference type="Proteomes" id="UP001527882"/>
    </source>
</evidence>
<keyword evidence="5" id="KW-0804">Transcription</keyword>
<dbReference type="PANTHER" id="PTHR46796">
    <property type="entry name" value="HTH-TYPE TRANSCRIPTIONAL ACTIVATOR RHAS-RELATED"/>
    <property type="match status" value="1"/>
</dbReference>
<name>A0ABT4QKR6_9BACL</name>
<keyword evidence="1" id="KW-0963">Cytoplasm</keyword>
<dbReference type="Gene3D" id="2.60.120.10">
    <property type="entry name" value="Jelly Rolls"/>
    <property type="match status" value="1"/>
</dbReference>
<dbReference type="InterPro" id="IPR003313">
    <property type="entry name" value="AraC-bd"/>
</dbReference>
<dbReference type="InterPro" id="IPR014710">
    <property type="entry name" value="RmlC-like_jellyroll"/>
</dbReference>
<keyword evidence="2" id="KW-0805">Transcription regulation</keyword>
<accession>A0ABT4QKR6</accession>
<evidence type="ECO:0000256" key="2">
    <source>
        <dbReference type="ARBA" id="ARBA00023015"/>
    </source>
</evidence>
<dbReference type="PROSITE" id="PS00041">
    <property type="entry name" value="HTH_ARAC_FAMILY_1"/>
    <property type="match status" value="1"/>
</dbReference>
<dbReference type="SMART" id="SM00342">
    <property type="entry name" value="HTH_ARAC"/>
    <property type="match status" value="1"/>
</dbReference>
<evidence type="ECO:0000256" key="1">
    <source>
        <dbReference type="ARBA" id="ARBA00022490"/>
    </source>
</evidence>
<dbReference type="Pfam" id="PF12833">
    <property type="entry name" value="HTH_18"/>
    <property type="match status" value="1"/>
</dbReference>
<dbReference type="InterPro" id="IPR020449">
    <property type="entry name" value="Tscrpt_reg_AraC-type_HTH"/>
</dbReference>
<reference evidence="7 8" key="1">
    <citation type="submission" date="2022-12" db="EMBL/GenBank/DDBJ databases">
        <title>Draft genome sequence of Paenibacillus sp. dW9.</title>
        <authorList>
            <person name="Choi E.-W."/>
            <person name="Kim D.-U."/>
        </authorList>
    </citation>
    <scope>NUCLEOTIDE SEQUENCE [LARGE SCALE GENOMIC DNA]</scope>
    <source>
        <strain evidence="8">dW9</strain>
    </source>
</reference>
<comment type="caution">
    <text evidence="7">The sequence shown here is derived from an EMBL/GenBank/DDBJ whole genome shotgun (WGS) entry which is preliminary data.</text>
</comment>